<keyword evidence="2" id="KW-0812">Transmembrane</keyword>
<evidence type="ECO:0000313" key="4">
    <source>
        <dbReference type="Proteomes" id="UP000886653"/>
    </source>
</evidence>
<evidence type="ECO:0000313" key="3">
    <source>
        <dbReference type="EMBL" id="KAG0146362.1"/>
    </source>
</evidence>
<dbReference type="PANTHER" id="PTHR37849">
    <property type="entry name" value="YALI0E11605P"/>
    <property type="match status" value="1"/>
</dbReference>
<accession>A0A9P6TBK5</accession>
<dbReference type="Proteomes" id="UP000886653">
    <property type="component" value="Unassembled WGS sequence"/>
</dbReference>
<dbReference type="PANTHER" id="PTHR37849:SF1">
    <property type="entry name" value="YALI0E11605P"/>
    <property type="match status" value="1"/>
</dbReference>
<gene>
    <name evidence="3" type="ORF">CROQUDRAFT_22646</name>
</gene>
<reference evidence="3" key="1">
    <citation type="submission" date="2013-11" db="EMBL/GenBank/DDBJ databases">
        <title>Genome sequence of the fusiform rust pathogen reveals effectors for host alternation and coevolution with pine.</title>
        <authorList>
            <consortium name="DOE Joint Genome Institute"/>
            <person name="Smith K."/>
            <person name="Pendleton A."/>
            <person name="Kubisiak T."/>
            <person name="Anderson C."/>
            <person name="Salamov A."/>
            <person name="Aerts A."/>
            <person name="Riley R."/>
            <person name="Clum A."/>
            <person name="Lindquist E."/>
            <person name="Ence D."/>
            <person name="Campbell M."/>
            <person name="Kronenberg Z."/>
            <person name="Feau N."/>
            <person name="Dhillon B."/>
            <person name="Hamelin R."/>
            <person name="Burleigh J."/>
            <person name="Smith J."/>
            <person name="Yandell M."/>
            <person name="Nelson C."/>
            <person name="Grigoriev I."/>
            <person name="Davis J."/>
        </authorList>
    </citation>
    <scope>NUCLEOTIDE SEQUENCE</scope>
    <source>
        <strain evidence="3">G11</strain>
    </source>
</reference>
<protein>
    <submittedName>
        <fullName evidence="3">Uncharacterized protein</fullName>
    </submittedName>
</protein>
<evidence type="ECO:0000256" key="2">
    <source>
        <dbReference type="SAM" id="Phobius"/>
    </source>
</evidence>
<dbReference type="OrthoDB" id="5331396at2759"/>
<keyword evidence="2" id="KW-1133">Transmembrane helix</keyword>
<feature type="non-terminal residue" evidence="3">
    <location>
        <position position="1"/>
    </location>
</feature>
<keyword evidence="4" id="KW-1185">Reference proteome</keyword>
<sequence>PTVQVVSPPTIKYTRPIGGIRAGFVGFLLGLAVTGSYASLHLFEEYQAASNALLLSVEELKANTSKITNQVKRIERVEREVQRIDGQAVTGEQLGSTESKLKKLLDGLEIKQLKLEAKVSDLEIDCVS</sequence>
<dbReference type="EMBL" id="MU167262">
    <property type="protein sequence ID" value="KAG0146362.1"/>
    <property type="molecule type" value="Genomic_DNA"/>
</dbReference>
<proteinExistence type="predicted"/>
<name>A0A9P6TBK5_9BASI</name>
<keyword evidence="1" id="KW-0175">Coiled coil</keyword>
<organism evidence="3 4">
    <name type="scientific">Cronartium quercuum f. sp. fusiforme G11</name>
    <dbReference type="NCBI Taxonomy" id="708437"/>
    <lineage>
        <taxon>Eukaryota</taxon>
        <taxon>Fungi</taxon>
        <taxon>Dikarya</taxon>
        <taxon>Basidiomycota</taxon>
        <taxon>Pucciniomycotina</taxon>
        <taxon>Pucciniomycetes</taxon>
        <taxon>Pucciniales</taxon>
        <taxon>Coleosporiaceae</taxon>
        <taxon>Cronartium</taxon>
    </lineage>
</organism>
<dbReference type="AlphaFoldDB" id="A0A9P6TBK5"/>
<comment type="caution">
    <text evidence="3">The sequence shown here is derived from an EMBL/GenBank/DDBJ whole genome shotgun (WGS) entry which is preliminary data.</text>
</comment>
<keyword evidence="2" id="KW-0472">Membrane</keyword>
<evidence type="ECO:0000256" key="1">
    <source>
        <dbReference type="SAM" id="Coils"/>
    </source>
</evidence>
<feature type="coiled-coil region" evidence="1">
    <location>
        <begin position="57"/>
        <end position="125"/>
    </location>
</feature>
<feature type="non-terminal residue" evidence="3">
    <location>
        <position position="128"/>
    </location>
</feature>
<feature type="transmembrane region" description="Helical" evidence="2">
    <location>
        <begin position="20"/>
        <end position="40"/>
    </location>
</feature>